<sequence>MAKCVSGSGLAHSERDYNHGKLELFEQDVTPPSRHPDSYFKTKRHFEAEFRLSLLTLCRGQRDGPNKIRQSLLQQN</sequence>
<gene>
    <name evidence="1" type="ORF">KQX54_020601</name>
</gene>
<proteinExistence type="predicted"/>
<dbReference type="EMBL" id="JAHXZJ010002609">
    <property type="protein sequence ID" value="KAH0540937.1"/>
    <property type="molecule type" value="Genomic_DNA"/>
</dbReference>
<dbReference type="Proteomes" id="UP000826195">
    <property type="component" value="Unassembled WGS sequence"/>
</dbReference>
<comment type="caution">
    <text evidence="1">The sequence shown here is derived from an EMBL/GenBank/DDBJ whole genome shotgun (WGS) entry which is preliminary data.</text>
</comment>
<evidence type="ECO:0000313" key="2">
    <source>
        <dbReference type="Proteomes" id="UP000826195"/>
    </source>
</evidence>
<keyword evidence="2" id="KW-1185">Reference proteome</keyword>
<protein>
    <submittedName>
        <fullName evidence="1">Uncharacterized protein</fullName>
    </submittedName>
</protein>
<name>A0AAV7I247_COTGL</name>
<accession>A0AAV7I247</accession>
<organism evidence="1 2">
    <name type="scientific">Cotesia glomerata</name>
    <name type="common">Lepidopteran parasitic wasp</name>
    <name type="synonym">Apanteles glomeratus</name>
    <dbReference type="NCBI Taxonomy" id="32391"/>
    <lineage>
        <taxon>Eukaryota</taxon>
        <taxon>Metazoa</taxon>
        <taxon>Ecdysozoa</taxon>
        <taxon>Arthropoda</taxon>
        <taxon>Hexapoda</taxon>
        <taxon>Insecta</taxon>
        <taxon>Pterygota</taxon>
        <taxon>Neoptera</taxon>
        <taxon>Endopterygota</taxon>
        <taxon>Hymenoptera</taxon>
        <taxon>Apocrita</taxon>
        <taxon>Ichneumonoidea</taxon>
        <taxon>Braconidae</taxon>
        <taxon>Microgastrinae</taxon>
        <taxon>Cotesia</taxon>
    </lineage>
</organism>
<reference evidence="1 2" key="1">
    <citation type="journal article" date="2021" name="J. Hered.">
        <title>A chromosome-level genome assembly of the parasitoid wasp, Cotesia glomerata (Hymenoptera: Braconidae).</title>
        <authorList>
            <person name="Pinto B.J."/>
            <person name="Weis J.J."/>
            <person name="Gamble T."/>
            <person name="Ode P.J."/>
            <person name="Paul R."/>
            <person name="Zaspel J.M."/>
        </authorList>
    </citation>
    <scope>NUCLEOTIDE SEQUENCE [LARGE SCALE GENOMIC DNA]</scope>
    <source>
        <strain evidence="1">CgM1</strain>
    </source>
</reference>
<dbReference type="AlphaFoldDB" id="A0AAV7I247"/>
<evidence type="ECO:0000313" key="1">
    <source>
        <dbReference type="EMBL" id="KAH0540937.1"/>
    </source>
</evidence>